<evidence type="ECO:0000313" key="3">
    <source>
        <dbReference type="Proteomes" id="UP000516305"/>
    </source>
</evidence>
<sequence length="722" mass="83518">MDPAQIAQQFLNYSSRNVFLTGKAGTGKTTFLRELAEHCHKSFIVVAPTGVAALNAGGVTIHSQFLFPLGSFLPEGSATQYPNQNFFDRSALSRRHPLNAARKQVLQGIDLLVIDEVSMCRADLLDAIDQRLRQARRKNKAFGGVQLLMIGDLYQLPPIVSDHEWQVLSAYYKGMHFFHSRALEASGFVQVELQKVYRQQDDAFVSLLNKIRHDRIEEEDLAKLNERCINDVPKDAIHLVTHRHQAQKINQSRLDELAGQVYTYSAKVQGDFPERNYPTSDELKLKVGARVMFLKNDSEEGAYYNGKLAEVTELDKEAIWVQMEDEDHFKVPLDTWKNSRYKLDEDKQNLEEEVLGQYTQFPLRLAWAITIHKSQGLSFDQAVIDLGKAFAPGQAYVALTRLRSLEGLYLSSPLQRSALLISREAQEFSRMNEDLDTLASLDQARSEYQLNYLLECFDWQDWYYSYRDFFQDNYEKLKLKETGFSTRFEQLEKNLELLMKHARKFQGQIYDLMNSDQSAELEERLAKARAYFLPHLQDWLVEVLSLKGEYGQLKRTKQLLEAMDLVPQKAFQYYLRIFQLNDQLQFLKGKGDLQFEDTSLSKSRLWEEIKAKVPEPNLPKAKGAKNQKGETYKQTYRLIEAGLSPEAIAEKRSLTVSTIYRHCQKALKEGILEIDEILTKERLESLEALFDPGLDRNAYQWSQAHPQYHQDLWRLFLLSRSK</sequence>
<dbReference type="InterPro" id="IPR027417">
    <property type="entry name" value="P-loop_NTPase"/>
</dbReference>
<dbReference type="Gene3D" id="3.40.50.300">
    <property type="entry name" value="P-loop containing nucleotide triphosphate hydrolases"/>
    <property type="match status" value="2"/>
</dbReference>
<dbReference type="Pfam" id="PF05970">
    <property type="entry name" value="PIF1"/>
    <property type="match status" value="1"/>
</dbReference>
<dbReference type="InterPro" id="IPR029491">
    <property type="entry name" value="Helicase_HTH"/>
</dbReference>
<accession>A0A7H0VGF5</accession>
<dbReference type="Pfam" id="PF14493">
    <property type="entry name" value="HTH_40"/>
    <property type="match status" value="1"/>
</dbReference>
<dbReference type="GO" id="GO:0003678">
    <property type="term" value="F:DNA helicase activity"/>
    <property type="evidence" value="ECO:0007669"/>
    <property type="project" value="InterPro"/>
</dbReference>
<feature type="domain" description="AAA+ ATPase" evidence="1">
    <location>
        <begin position="14"/>
        <end position="183"/>
    </location>
</feature>
<protein>
    <submittedName>
        <fullName evidence="2">AAA family ATPase</fullName>
    </submittedName>
</protein>
<dbReference type="KEGG" id="chyd:H4K34_02870"/>
<dbReference type="EMBL" id="CP060139">
    <property type="protein sequence ID" value="QNR24803.1"/>
    <property type="molecule type" value="Genomic_DNA"/>
</dbReference>
<dbReference type="InterPro" id="IPR003593">
    <property type="entry name" value="AAA+_ATPase"/>
</dbReference>
<dbReference type="GO" id="GO:0000723">
    <property type="term" value="P:telomere maintenance"/>
    <property type="evidence" value="ECO:0007669"/>
    <property type="project" value="InterPro"/>
</dbReference>
<dbReference type="PANTHER" id="PTHR47642">
    <property type="entry name" value="ATP-DEPENDENT DNA HELICASE"/>
    <property type="match status" value="1"/>
</dbReference>
<dbReference type="Proteomes" id="UP000516305">
    <property type="component" value="Chromosome"/>
</dbReference>
<gene>
    <name evidence="2" type="ORF">H4K34_02870</name>
</gene>
<evidence type="ECO:0000259" key="1">
    <source>
        <dbReference type="SMART" id="SM00382"/>
    </source>
</evidence>
<dbReference type="CDD" id="cd18809">
    <property type="entry name" value="SF1_C_RecD"/>
    <property type="match status" value="1"/>
</dbReference>
<dbReference type="InterPro" id="IPR051055">
    <property type="entry name" value="PIF1_helicase"/>
</dbReference>
<dbReference type="GO" id="GO:0006281">
    <property type="term" value="P:DNA repair"/>
    <property type="evidence" value="ECO:0007669"/>
    <property type="project" value="InterPro"/>
</dbReference>
<dbReference type="SMART" id="SM00382">
    <property type="entry name" value="AAA"/>
    <property type="match status" value="1"/>
</dbReference>
<keyword evidence="3" id="KW-1185">Reference proteome</keyword>
<evidence type="ECO:0000313" key="2">
    <source>
        <dbReference type="EMBL" id="QNR24803.1"/>
    </source>
</evidence>
<dbReference type="RefSeq" id="WP_210759330.1">
    <property type="nucleotide sequence ID" value="NZ_CP060139.1"/>
</dbReference>
<dbReference type="FunFam" id="3.40.50.300:FF:001498">
    <property type="entry name" value="ATP-dependent DNA helicase"/>
    <property type="match status" value="1"/>
</dbReference>
<dbReference type="AlphaFoldDB" id="A0A7H0VGF5"/>
<reference evidence="2 3" key="1">
    <citation type="submission" date="2020-08" db="EMBL/GenBank/DDBJ databases">
        <title>Croceimicrobium hydrocarbonivorans gen. nov., sp. nov., a novel marine bacterium isolated from a bacterial consortium that degrades polyethylene terephthalate.</title>
        <authorList>
            <person name="Liu R."/>
        </authorList>
    </citation>
    <scope>NUCLEOTIDE SEQUENCE [LARGE SCALE GENOMIC DNA]</scope>
    <source>
        <strain evidence="2 3">A20-9</strain>
    </source>
</reference>
<organism evidence="2 3">
    <name type="scientific">Croceimicrobium hydrocarbonivorans</name>
    <dbReference type="NCBI Taxonomy" id="2761580"/>
    <lineage>
        <taxon>Bacteria</taxon>
        <taxon>Pseudomonadati</taxon>
        <taxon>Bacteroidota</taxon>
        <taxon>Flavobacteriia</taxon>
        <taxon>Flavobacteriales</taxon>
        <taxon>Owenweeksiaceae</taxon>
        <taxon>Croceimicrobium</taxon>
    </lineage>
</organism>
<proteinExistence type="predicted"/>
<dbReference type="SUPFAM" id="SSF52540">
    <property type="entry name" value="P-loop containing nucleoside triphosphate hydrolases"/>
    <property type="match status" value="2"/>
</dbReference>
<dbReference type="PANTHER" id="PTHR47642:SF5">
    <property type="entry name" value="ATP-DEPENDENT DNA HELICASE"/>
    <property type="match status" value="1"/>
</dbReference>
<dbReference type="InterPro" id="IPR010285">
    <property type="entry name" value="DNA_helicase_pif1-like_DEAD"/>
</dbReference>
<name>A0A7H0VGF5_9FLAO</name>